<protein>
    <recommendedName>
        <fullName evidence="4">N-acetyltransferase domain-containing protein</fullName>
    </recommendedName>
</protein>
<reference evidence="2" key="1">
    <citation type="submission" date="2021-12" db="EMBL/GenBank/DDBJ databases">
        <title>Black yeast isolated from Biological Soil Crust.</title>
        <authorList>
            <person name="Kurbessoian T."/>
        </authorList>
    </citation>
    <scope>NUCLEOTIDE SEQUENCE</scope>
    <source>
        <strain evidence="2">CCFEE 5208</strain>
    </source>
</reference>
<gene>
    <name evidence="2" type="ORF">LTR82_010892</name>
</gene>
<feature type="region of interest" description="Disordered" evidence="1">
    <location>
        <begin position="1"/>
        <end position="33"/>
    </location>
</feature>
<feature type="compositionally biased region" description="Basic and acidic residues" evidence="1">
    <location>
        <begin position="7"/>
        <end position="24"/>
    </location>
</feature>
<evidence type="ECO:0000313" key="3">
    <source>
        <dbReference type="Proteomes" id="UP001168146"/>
    </source>
</evidence>
<name>A0AAN6FI34_9PEZI</name>
<evidence type="ECO:0008006" key="4">
    <source>
        <dbReference type="Google" id="ProtNLM"/>
    </source>
</evidence>
<accession>A0AAN6FI34</accession>
<evidence type="ECO:0000313" key="2">
    <source>
        <dbReference type="EMBL" id="KAK0318193.1"/>
    </source>
</evidence>
<organism evidence="2 3">
    <name type="scientific">Friedmanniomyces endolithicus</name>
    <dbReference type="NCBI Taxonomy" id="329885"/>
    <lineage>
        <taxon>Eukaryota</taxon>
        <taxon>Fungi</taxon>
        <taxon>Dikarya</taxon>
        <taxon>Ascomycota</taxon>
        <taxon>Pezizomycotina</taxon>
        <taxon>Dothideomycetes</taxon>
        <taxon>Dothideomycetidae</taxon>
        <taxon>Mycosphaerellales</taxon>
        <taxon>Teratosphaeriaceae</taxon>
        <taxon>Friedmanniomyces</taxon>
    </lineage>
</organism>
<proteinExistence type="predicted"/>
<sequence>MQGSKLTDAEKMSDHSPESERSYTSEDVEISTSGSGSDFVIVTESLAFDNAHGSGKIELKLKLEKYAELLCVRRVTGTIYLHADERDDKLQIGNLIANIVDRTALNPRGTPAYLDEMLRPGTRYDKDVFDCFAKMYDANGQTLPALAAQSEAVQAEQVMFIEELELHRRFHSKGYGEIALRIFHHAVMNLPDGYAFNGTVLLKPYYMDAGPIPNQDPYEVEGRLLRFYRKCGYEVWYEEEGREIGKRIIGRTLPPWR</sequence>
<evidence type="ECO:0000256" key="1">
    <source>
        <dbReference type="SAM" id="MobiDB-lite"/>
    </source>
</evidence>
<comment type="caution">
    <text evidence="2">The sequence shown here is derived from an EMBL/GenBank/DDBJ whole genome shotgun (WGS) entry which is preliminary data.</text>
</comment>
<dbReference type="Proteomes" id="UP001168146">
    <property type="component" value="Unassembled WGS sequence"/>
</dbReference>
<dbReference type="AlphaFoldDB" id="A0AAN6FI34"/>
<dbReference type="EMBL" id="JASUXU010000038">
    <property type="protein sequence ID" value="KAK0318193.1"/>
    <property type="molecule type" value="Genomic_DNA"/>
</dbReference>